<accession>A0A3A1Z1A0</accession>
<dbReference type="Proteomes" id="UP000266206">
    <property type="component" value="Unassembled WGS sequence"/>
</dbReference>
<protein>
    <submittedName>
        <fullName evidence="1">Phospholipid-binding protein</fullName>
    </submittedName>
</protein>
<dbReference type="Pfam" id="PF01161">
    <property type="entry name" value="PBP"/>
    <property type="match status" value="1"/>
</dbReference>
<comment type="caution">
    <text evidence="1">The sequence shown here is derived from an EMBL/GenBank/DDBJ whole genome shotgun (WGS) entry which is preliminary data.</text>
</comment>
<dbReference type="InterPro" id="IPR005247">
    <property type="entry name" value="YbhB_YbcL/LppC-like"/>
</dbReference>
<reference evidence="1 2" key="1">
    <citation type="submission" date="2017-08" db="EMBL/GenBank/DDBJ databases">
        <title>Pusillimonas indicus sp. nov., a member of the family Alcaligenaceae isolated from surface seawater.</title>
        <authorList>
            <person name="Li J."/>
        </authorList>
    </citation>
    <scope>NUCLEOTIDE SEQUENCE [LARGE SCALE GENOMIC DNA]</scope>
    <source>
        <strain evidence="1 2">L52-1-41</strain>
    </source>
</reference>
<proteinExistence type="predicted"/>
<dbReference type="SUPFAM" id="SSF49777">
    <property type="entry name" value="PEBP-like"/>
    <property type="match status" value="1"/>
</dbReference>
<dbReference type="CDD" id="cd00865">
    <property type="entry name" value="PEBP_bact_arch"/>
    <property type="match status" value="1"/>
</dbReference>
<dbReference type="InterPro" id="IPR036610">
    <property type="entry name" value="PEBP-like_sf"/>
</dbReference>
<dbReference type="RefSeq" id="WP_114421235.1">
    <property type="nucleotide sequence ID" value="NZ_NQYH01000001.1"/>
</dbReference>
<dbReference type="EMBL" id="NQYH01000001">
    <property type="protein sequence ID" value="RIY42147.1"/>
    <property type="molecule type" value="Genomic_DNA"/>
</dbReference>
<dbReference type="PANTHER" id="PTHR30289:SF1">
    <property type="entry name" value="PEBP (PHOSPHATIDYLETHANOLAMINE-BINDING PROTEIN) FAMILY PROTEIN"/>
    <property type="match status" value="1"/>
</dbReference>
<dbReference type="Gene3D" id="3.90.280.10">
    <property type="entry name" value="PEBP-like"/>
    <property type="match status" value="1"/>
</dbReference>
<name>A0A3A1Z1A0_9BURK</name>
<dbReference type="PANTHER" id="PTHR30289">
    <property type="entry name" value="UNCHARACTERIZED PROTEIN YBCL-RELATED"/>
    <property type="match status" value="1"/>
</dbReference>
<dbReference type="AlphaFoldDB" id="A0A3A1Z1A0"/>
<evidence type="ECO:0000313" key="2">
    <source>
        <dbReference type="Proteomes" id="UP000266206"/>
    </source>
</evidence>
<evidence type="ECO:0000313" key="1">
    <source>
        <dbReference type="EMBL" id="RIY42147.1"/>
    </source>
</evidence>
<sequence length="212" mass="23520">MKLSSTSFADQKWIPERYAFCKVDSNAPIALSDNVNPQLAWADVPEGTRSFVLICHDPDVPSKPDDVNQEGREVPADLPRVDFYHWVLVDIASNVREIKEGEYCDSITPRGKGGPVAPNNTRQGTNNYTQWFAEDRDMNGDYFGYDGPCPPWNDAIVHRYVFTVYALDIETVPVDNAFTGPDVLQAIEGHVLGKASVTGLYSLNPKLRDAAA</sequence>
<organism evidence="1 2">
    <name type="scientific">Neopusillimonas maritima</name>
    <dbReference type="NCBI Taxonomy" id="2026239"/>
    <lineage>
        <taxon>Bacteria</taxon>
        <taxon>Pseudomonadati</taxon>
        <taxon>Pseudomonadota</taxon>
        <taxon>Betaproteobacteria</taxon>
        <taxon>Burkholderiales</taxon>
        <taxon>Alcaligenaceae</taxon>
        <taxon>Neopusillimonas</taxon>
    </lineage>
</organism>
<dbReference type="InterPro" id="IPR008914">
    <property type="entry name" value="PEBP"/>
</dbReference>
<dbReference type="NCBIfam" id="TIGR00481">
    <property type="entry name" value="YbhB/YbcL family Raf kinase inhibitor-like protein"/>
    <property type="match status" value="1"/>
</dbReference>
<dbReference type="OrthoDB" id="9797506at2"/>
<gene>
    <name evidence="1" type="ORF">CJP73_01510</name>
</gene>